<gene>
    <name evidence="2" type="ORF">ACFOW7_03245</name>
</gene>
<keyword evidence="1" id="KW-0812">Transmembrane</keyword>
<protein>
    <submittedName>
        <fullName evidence="2">Paraquat-inducible protein A</fullName>
    </submittedName>
</protein>
<feature type="transmembrane region" description="Helical" evidence="1">
    <location>
        <begin position="62"/>
        <end position="81"/>
    </location>
</feature>
<proteinExistence type="predicted"/>
<evidence type="ECO:0000256" key="1">
    <source>
        <dbReference type="SAM" id="Phobius"/>
    </source>
</evidence>
<evidence type="ECO:0000313" key="3">
    <source>
        <dbReference type="Proteomes" id="UP001595791"/>
    </source>
</evidence>
<feature type="transmembrane region" description="Helical" evidence="1">
    <location>
        <begin position="108"/>
        <end position="133"/>
    </location>
</feature>
<dbReference type="Pfam" id="PF04403">
    <property type="entry name" value="PqiA"/>
    <property type="match status" value="1"/>
</dbReference>
<feature type="transmembrane region" description="Helical" evidence="1">
    <location>
        <begin position="154"/>
        <end position="172"/>
    </location>
</feature>
<keyword evidence="3" id="KW-1185">Reference proteome</keyword>
<dbReference type="Proteomes" id="UP001595791">
    <property type="component" value="Unassembled WGS sequence"/>
</dbReference>
<keyword evidence="1" id="KW-0472">Membrane</keyword>
<keyword evidence="1" id="KW-1133">Transmembrane helix</keyword>
<name>A0ABV8MM49_9NEIS</name>
<accession>A0ABV8MM49</accession>
<comment type="caution">
    <text evidence="2">The sequence shown here is derived from an EMBL/GenBank/DDBJ whole genome shotgun (WGS) entry which is preliminary data.</text>
</comment>
<evidence type="ECO:0000313" key="2">
    <source>
        <dbReference type="EMBL" id="MFC4158369.1"/>
    </source>
</evidence>
<dbReference type="EMBL" id="JBHSBU010000001">
    <property type="protein sequence ID" value="MFC4158369.1"/>
    <property type="molecule type" value="Genomic_DNA"/>
</dbReference>
<dbReference type="InterPro" id="IPR007498">
    <property type="entry name" value="PqiA-like"/>
</dbReference>
<organism evidence="2 3">
    <name type="scientific">Chitinimonas lacunae</name>
    <dbReference type="NCBI Taxonomy" id="1963018"/>
    <lineage>
        <taxon>Bacteria</taxon>
        <taxon>Pseudomonadati</taxon>
        <taxon>Pseudomonadota</taxon>
        <taxon>Betaproteobacteria</taxon>
        <taxon>Neisseriales</taxon>
        <taxon>Chitinibacteraceae</taxon>
        <taxon>Chitinimonas</taxon>
    </lineage>
</organism>
<reference evidence="3" key="1">
    <citation type="journal article" date="2019" name="Int. J. Syst. Evol. Microbiol.">
        <title>The Global Catalogue of Microorganisms (GCM) 10K type strain sequencing project: providing services to taxonomists for standard genome sequencing and annotation.</title>
        <authorList>
            <consortium name="The Broad Institute Genomics Platform"/>
            <consortium name="The Broad Institute Genome Sequencing Center for Infectious Disease"/>
            <person name="Wu L."/>
            <person name="Ma J."/>
        </authorList>
    </citation>
    <scope>NUCLEOTIDE SEQUENCE [LARGE SCALE GENOMIC DNA]</scope>
    <source>
        <strain evidence="3">LMG 29894</strain>
    </source>
</reference>
<dbReference type="RefSeq" id="WP_378160966.1">
    <property type="nucleotide sequence ID" value="NZ_JBHSBU010000001.1"/>
</dbReference>
<feature type="transmembrane region" description="Helical" evidence="1">
    <location>
        <begin position="184"/>
        <end position="203"/>
    </location>
</feature>
<sequence>MSLDSTTVSPQPNPSCRGQLLACPECDLLQRAQLSAWHGTLRCARCSAVLVRSRHDSIEHTLALLVAACILFVVANSAQLVTLDLQGSIHTCTLPGAVQALWQQKRELVALMVLVTAILVPGGLLALMLYLLLPLARNQVPPGVKLVMRLLHHIRPWGMIEVLLLGILVAVVKLSGHATVLPGPALWALAGLLPITAGMLTAWRPDDVWLRLGELQK</sequence>